<keyword evidence="2" id="KW-1185">Reference proteome</keyword>
<organism evidence="1 2">
    <name type="scientific">Dunaliella salina</name>
    <name type="common">Green alga</name>
    <name type="synonym">Protococcus salinus</name>
    <dbReference type="NCBI Taxonomy" id="3046"/>
    <lineage>
        <taxon>Eukaryota</taxon>
        <taxon>Viridiplantae</taxon>
        <taxon>Chlorophyta</taxon>
        <taxon>core chlorophytes</taxon>
        <taxon>Chlorophyceae</taxon>
        <taxon>CS clade</taxon>
        <taxon>Chlamydomonadales</taxon>
        <taxon>Dunaliellaceae</taxon>
        <taxon>Dunaliella</taxon>
    </lineage>
</organism>
<protein>
    <submittedName>
        <fullName evidence="1">Uncharacterized protein</fullName>
    </submittedName>
</protein>
<name>A0ABQ7FZK7_DUNSA</name>
<dbReference type="Proteomes" id="UP000815325">
    <property type="component" value="Unassembled WGS sequence"/>
</dbReference>
<accession>A0ABQ7FZK7</accession>
<reference evidence="1" key="1">
    <citation type="submission" date="2017-08" db="EMBL/GenBank/DDBJ databases">
        <authorList>
            <person name="Polle J.E."/>
            <person name="Barry K."/>
            <person name="Cushman J."/>
            <person name="Schmutz J."/>
            <person name="Tran D."/>
            <person name="Hathwaick L.T."/>
            <person name="Yim W.C."/>
            <person name="Jenkins J."/>
            <person name="Mckie-Krisberg Z.M."/>
            <person name="Prochnik S."/>
            <person name="Lindquist E."/>
            <person name="Dockter R.B."/>
            <person name="Adam C."/>
            <person name="Molina H."/>
            <person name="Bunkerborg J."/>
            <person name="Jin E."/>
            <person name="Buchheim M."/>
            <person name="Magnuson J."/>
        </authorList>
    </citation>
    <scope>NUCLEOTIDE SEQUENCE</scope>
    <source>
        <strain evidence="1">CCAP 19/18</strain>
    </source>
</reference>
<evidence type="ECO:0000313" key="1">
    <source>
        <dbReference type="EMBL" id="KAF5827774.1"/>
    </source>
</evidence>
<sequence length="98" mass="10694">MPKKVLLGCPSASWLGFGTTARSEISLSEFAVLASRYWQDVLEDMNKSVLDVSERALKRLRPTVADVSRVLQHDSREGSMDSPTSVALEAMVASLLAL</sequence>
<feature type="non-terminal residue" evidence="1">
    <location>
        <position position="98"/>
    </location>
</feature>
<comment type="caution">
    <text evidence="1">The sequence shown here is derived from an EMBL/GenBank/DDBJ whole genome shotgun (WGS) entry which is preliminary data.</text>
</comment>
<dbReference type="EMBL" id="MU070428">
    <property type="protein sequence ID" value="KAF5827774.1"/>
    <property type="molecule type" value="Genomic_DNA"/>
</dbReference>
<evidence type="ECO:0000313" key="2">
    <source>
        <dbReference type="Proteomes" id="UP000815325"/>
    </source>
</evidence>
<feature type="non-terminal residue" evidence="1">
    <location>
        <position position="1"/>
    </location>
</feature>
<proteinExistence type="predicted"/>
<gene>
    <name evidence="1" type="ORF">DUNSADRAFT_18774</name>
</gene>